<dbReference type="InterPro" id="IPR045865">
    <property type="entry name" value="ACT-like_dom_sf"/>
</dbReference>
<dbReference type="Pfam" id="PF00696">
    <property type="entry name" value="AA_kinase"/>
    <property type="match status" value="1"/>
</dbReference>
<dbReference type="PANTHER" id="PTHR21499:SF59">
    <property type="entry name" value="ASPARTOKINASE"/>
    <property type="match status" value="1"/>
</dbReference>
<dbReference type="InterPro" id="IPR005260">
    <property type="entry name" value="Asp_kin_monofn"/>
</dbReference>
<dbReference type="GO" id="GO:0005524">
    <property type="term" value="F:ATP binding"/>
    <property type="evidence" value="ECO:0007669"/>
    <property type="project" value="UniProtKB-KW"/>
</dbReference>
<keyword evidence="10" id="KW-1185">Reference proteome</keyword>
<dbReference type="PROSITE" id="PS00324">
    <property type="entry name" value="ASPARTOKINASE"/>
    <property type="match status" value="1"/>
</dbReference>
<gene>
    <name evidence="9" type="ORF">N7482_009205</name>
</gene>
<evidence type="ECO:0000313" key="10">
    <source>
        <dbReference type="Proteomes" id="UP001149163"/>
    </source>
</evidence>
<evidence type="ECO:0000256" key="2">
    <source>
        <dbReference type="ARBA" id="ARBA00022679"/>
    </source>
</evidence>
<dbReference type="Gene3D" id="3.30.70.260">
    <property type="match status" value="1"/>
</dbReference>
<dbReference type="PIRSF" id="PIRSF000726">
    <property type="entry name" value="Asp_kin"/>
    <property type="match status" value="1"/>
</dbReference>
<keyword evidence="5" id="KW-0067">ATP-binding</keyword>
<evidence type="ECO:0000256" key="1">
    <source>
        <dbReference type="ARBA" id="ARBA00010122"/>
    </source>
</evidence>
<protein>
    <recommendedName>
        <fullName evidence="7">Aspartokinase</fullName>
        <ecNumber evidence="7">2.7.2.4</ecNumber>
    </recommendedName>
</protein>
<dbReference type="NCBIfam" id="TIGR00657">
    <property type="entry name" value="asp_kinases"/>
    <property type="match status" value="1"/>
</dbReference>
<evidence type="ECO:0000256" key="4">
    <source>
        <dbReference type="ARBA" id="ARBA00022777"/>
    </source>
</evidence>
<dbReference type="GO" id="GO:0004072">
    <property type="term" value="F:aspartate kinase activity"/>
    <property type="evidence" value="ECO:0007669"/>
    <property type="project" value="UniProtKB-EC"/>
</dbReference>
<dbReference type="RefSeq" id="XP_056539035.1">
    <property type="nucleotide sequence ID" value="XM_056691329.1"/>
</dbReference>
<dbReference type="GO" id="GO:0005829">
    <property type="term" value="C:cytosol"/>
    <property type="evidence" value="ECO:0007669"/>
    <property type="project" value="TreeGrafter"/>
</dbReference>
<dbReference type="InterPro" id="IPR036393">
    <property type="entry name" value="AceGlu_kinase-like_sf"/>
</dbReference>
<reference evidence="9" key="1">
    <citation type="submission" date="2022-11" db="EMBL/GenBank/DDBJ databases">
        <authorList>
            <person name="Petersen C."/>
        </authorList>
    </citation>
    <scope>NUCLEOTIDE SEQUENCE</scope>
    <source>
        <strain evidence="9">IBT 26290</strain>
    </source>
</reference>
<feature type="domain" description="Aspartate/glutamate/uridylate kinase" evidence="8">
    <location>
        <begin position="10"/>
        <end position="318"/>
    </location>
</feature>
<dbReference type="Proteomes" id="UP001149163">
    <property type="component" value="Unassembled WGS sequence"/>
</dbReference>
<keyword evidence="3" id="KW-0547">Nucleotide-binding</keyword>
<comment type="catalytic activity">
    <reaction evidence="6 7">
        <text>L-aspartate + ATP = 4-phospho-L-aspartate + ADP</text>
        <dbReference type="Rhea" id="RHEA:23776"/>
        <dbReference type="ChEBI" id="CHEBI:29991"/>
        <dbReference type="ChEBI" id="CHEBI:30616"/>
        <dbReference type="ChEBI" id="CHEBI:57535"/>
        <dbReference type="ChEBI" id="CHEBI:456216"/>
        <dbReference type="EC" id="2.7.2.4"/>
    </reaction>
</comment>
<dbReference type="FunFam" id="3.40.1160.10:FF:000023">
    <property type="entry name" value="Probable aspartokinase"/>
    <property type="match status" value="1"/>
</dbReference>
<sequence length="458" mass="49482">MTIRPESKPWVVQKYGGTSLGKLLDEVCGTIIPSYLEKYNVAVICSALSGTTKSSGTTSLLLDCLQCAEVVGMESIGCIEAAIDSIRDAHLDKLHSFQAYSSNTSDFPLNETVVSVVNDCEEIRKFLLAAQVVGDLSPRTKDRVLSLGERLACKVVAAALTIKEGIPARVINLDNIVAEVFGRSLPDQEAEFERLGTGFYHQLAVKIGSIVSESTDAVPIITGFFGLMPNSLLRCVGRGYSDLCGAMCAAGLTAIEYQIWKEVDGIFTADPRKVPSARVLATVTAEEAAELTFFGSEVIHPFTMEQLYKSGIVLRLKNVLSPSGSGTVIYPSAPETDRQVNGTVQERPTGVIFMLSNGYHGQSQSRRRPTAITSKEGLTLINVACNRTTKSQSFLASVFSQLERNGLVPDLVTTSERNVSLAIQASNDFVIGNKLVLDLQKFGSVSFVLFLLFTADLL</sequence>
<keyword evidence="2 7" id="KW-0808">Transferase</keyword>
<proteinExistence type="inferred from homology"/>
<dbReference type="InterPro" id="IPR001341">
    <property type="entry name" value="Asp_kinase"/>
</dbReference>
<dbReference type="PANTHER" id="PTHR21499">
    <property type="entry name" value="ASPARTATE KINASE"/>
    <property type="match status" value="1"/>
</dbReference>
<evidence type="ECO:0000256" key="6">
    <source>
        <dbReference type="ARBA" id="ARBA00047872"/>
    </source>
</evidence>
<dbReference type="AlphaFoldDB" id="A0A9W9HPV3"/>
<evidence type="ECO:0000256" key="5">
    <source>
        <dbReference type="ARBA" id="ARBA00022840"/>
    </source>
</evidence>
<dbReference type="OrthoDB" id="4323675at2759"/>
<dbReference type="GO" id="GO:0009090">
    <property type="term" value="P:homoserine biosynthetic process"/>
    <property type="evidence" value="ECO:0007669"/>
    <property type="project" value="TreeGrafter"/>
</dbReference>
<dbReference type="SUPFAM" id="SSF53633">
    <property type="entry name" value="Carbamate kinase-like"/>
    <property type="match status" value="1"/>
</dbReference>
<dbReference type="EMBL" id="JAPQKN010000007">
    <property type="protein sequence ID" value="KAJ5152727.1"/>
    <property type="molecule type" value="Genomic_DNA"/>
</dbReference>
<keyword evidence="4 7" id="KW-0418">Kinase</keyword>
<dbReference type="EC" id="2.7.2.4" evidence="7"/>
<evidence type="ECO:0000256" key="7">
    <source>
        <dbReference type="RuleBase" id="RU003448"/>
    </source>
</evidence>
<dbReference type="GO" id="GO:0009089">
    <property type="term" value="P:lysine biosynthetic process via diaminopimelate"/>
    <property type="evidence" value="ECO:0007669"/>
    <property type="project" value="InterPro"/>
</dbReference>
<dbReference type="GeneID" id="81430505"/>
<evidence type="ECO:0000313" key="9">
    <source>
        <dbReference type="EMBL" id="KAJ5152727.1"/>
    </source>
</evidence>
<reference evidence="9" key="2">
    <citation type="journal article" date="2023" name="IMA Fungus">
        <title>Comparative genomic study of the Penicillium genus elucidates a diverse pangenome and 15 lateral gene transfer events.</title>
        <authorList>
            <person name="Petersen C."/>
            <person name="Sorensen T."/>
            <person name="Nielsen M.R."/>
            <person name="Sondergaard T.E."/>
            <person name="Sorensen J.L."/>
            <person name="Fitzpatrick D.A."/>
            <person name="Frisvad J.C."/>
            <person name="Nielsen K.L."/>
        </authorList>
    </citation>
    <scope>NUCLEOTIDE SEQUENCE</scope>
    <source>
        <strain evidence="9">IBT 26290</strain>
    </source>
</reference>
<dbReference type="SUPFAM" id="SSF55021">
    <property type="entry name" value="ACT-like"/>
    <property type="match status" value="1"/>
</dbReference>
<dbReference type="Gene3D" id="3.40.1160.10">
    <property type="entry name" value="Acetylglutamate kinase-like"/>
    <property type="match status" value="1"/>
</dbReference>
<name>A0A9W9HPV3_9EURO</name>
<comment type="caution">
    <text evidence="9">The sequence shown here is derived from an EMBL/GenBank/DDBJ whole genome shotgun (WGS) entry which is preliminary data.</text>
</comment>
<organism evidence="9 10">
    <name type="scientific">Penicillium canariense</name>
    <dbReference type="NCBI Taxonomy" id="189055"/>
    <lineage>
        <taxon>Eukaryota</taxon>
        <taxon>Fungi</taxon>
        <taxon>Dikarya</taxon>
        <taxon>Ascomycota</taxon>
        <taxon>Pezizomycotina</taxon>
        <taxon>Eurotiomycetes</taxon>
        <taxon>Eurotiomycetidae</taxon>
        <taxon>Eurotiales</taxon>
        <taxon>Aspergillaceae</taxon>
        <taxon>Penicillium</taxon>
    </lineage>
</organism>
<evidence type="ECO:0000259" key="8">
    <source>
        <dbReference type="Pfam" id="PF00696"/>
    </source>
</evidence>
<dbReference type="InterPro" id="IPR018042">
    <property type="entry name" value="Aspartate_kinase_CS"/>
</dbReference>
<dbReference type="InterPro" id="IPR001048">
    <property type="entry name" value="Asp/Glu/Uridylate_kinase"/>
</dbReference>
<comment type="similarity">
    <text evidence="1 7">Belongs to the aspartokinase family.</text>
</comment>
<evidence type="ECO:0000256" key="3">
    <source>
        <dbReference type="ARBA" id="ARBA00022741"/>
    </source>
</evidence>
<accession>A0A9W9HPV3</accession>